<comment type="caution">
    <text evidence="11">The sequence shown here is derived from an EMBL/GenBank/DDBJ whole genome shotgun (WGS) entry which is preliminary data.</text>
</comment>
<dbReference type="GO" id="GO:0160142">
    <property type="term" value="F:23S rRNA pseudouridine(746) synthase activity"/>
    <property type="evidence" value="ECO:0007669"/>
    <property type="project" value="UniProtKB-EC"/>
</dbReference>
<dbReference type="Pfam" id="PF00849">
    <property type="entry name" value="PseudoU_synth_2"/>
    <property type="match status" value="1"/>
</dbReference>
<evidence type="ECO:0000256" key="7">
    <source>
        <dbReference type="ARBA" id="ARBA00037305"/>
    </source>
</evidence>
<evidence type="ECO:0000256" key="2">
    <source>
        <dbReference type="ARBA" id="ARBA00022552"/>
    </source>
</evidence>
<keyword evidence="3" id="KW-0819">tRNA processing</keyword>
<evidence type="ECO:0000256" key="4">
    <source>
        <dbReference type="ARBA" id="ARBA00023235"/>
    </source>
</evidence>
<comment type="catalytic activity">
    <reaction evidence="9">
        <text>a uridine in RNA = a pseudouridine in RNA</text>
        <dbReference type="Rhea" id="RHEA:48348"/>
        <dbReference type="Rhea" id="RHEA-COMP:12068"/>
        <dbReference type="Rhea" id="RHEA-COMP:12069"/>
        <dbReference type="ChEBI" id="CHEBI:65314"/>
        <dbReference type="ChEBI" id="CHEBI:65315"/>
    </reaction>
</comment>
<proteinExistence type="inferred from homology"/>
<dbReference type="EC" id="5.4.99.-" evidence="9"/>
<dbReference type="Proteomes" id="UP000705379">
    <property type="component" value="Unassembled WGS sequence"/>
</dbReference>
<dbReference type="GO" id="GO:0003723">
    <property type="term" value="F:RNA binding"/>
    <property type="evidence" value="ECO:0007669"/>
    <property type="project" value="InterPro"/>
</dbReference>
<dbReference type="AlphaFoldDB" id="A0A944CCT8"/>
<dbReference type="GO" id="GO:0160151">
    <property type="term" value="F:tRNA pseudouridine(32) synthase activity"/>
    <property type="evidence" value="ECO:0007669"/>
    <property type="project" value="UniProtKB-EC"/>
</dbReference>
<dbReference type="SUPFAM" id="SSF55120">
    <property type="entry name" value="Pseudouridine synthase"/>
    <property type="match status" value="1"/>
</dbReference>
<evidence type="ECO:0000313" key="11">
    <source>
        <dbReference type="EMBL" id="MBS8260996.1"/>
    </source>
</evidence>
<evidence type="ECO:0000313" key="12">
    <source>
        <dbReference type="Proteomes" id="UP000705379"/>
    </source>
</evidence>
<feature type="active site" evidence="8">
    <location>
        <position position="69"/>
    </location>
</feature>
<dbReference type="EMBL" id="QTKU01000002">
    <property type="protein sequence ID" value="MBS8260996.1"/>
    <property type="molecule type" value="Genomic_DNA"/>
</dbReference>
<evidence type="ECO:0000256" key="3">
    <source>
        <dbReference type="ARBA" id="ARBA00022694"/>
    </source>
</evidence>
<dbReference type="RefSeq" id="WP_213216409.1">
    <property type="nucleotide sequence ID" value="NZ_QTKU01000002.1"/>
</dbReference>
<name>A0A944CCT8_9HYPH</name>
<dbReference type="FunFam" id="3.30.2350.10:FF:000005">
    <property type="entry name" value="Pseudouridine synthase"/>
    <property type="match status" value="1"/>
</dbReference>
<dbReference type="PANTHER" id="PTHR21600">
    <property type="entry name" value="MITOCHONDRIAL RNA PSEUDOURIDINE SYNTHASE"/>
    <property type="match status" value="1"/>
</dbReference>
<dbReference type="InterPro" id="IPR006225">
    <property type="entry name" value="PsdUridine_synth_RluC/D"/>
</dbReference>
<dbReference type="InterPro" id="IPR050188">
    <property type="entry name" value="RluA_PseudoU_synthase"/>
</dbReference>
<comment type="catalytic activity">
    <reaction evidence="5">
        <text>uridine(32) in tRNA = pseudouridine(32) in tRNA</text>
        <dbReference type="Rhea" id="RHEA:42544"/>
        <dbReference type="Rhea" id="RHEA-COMP:10107"/>
        <dbReference type="Rhea" id="RHEA-COMP:10108"/>
        <dbReference type="ChEBI" id="CHEBI:65314"/>
        <dbReference type="ChEBI" id="CHEBI:65315"/>
        <dbReference type="EC" id="5.4.99.28"/>
    </reaction>
</comment>
<dbReference type="InterPro" id="IPR006224">
    <property type="entry name" value="PsdUridine_synth_RluA-like_CS"/>
</dbReference>
<comment type="function">
    <text evidence="9">Responsible for synthesis of pseudouridine from uracil.</text>
</comment>
<dbReference type="InterPro" id="IPR006145">
    <property type="entry name" value="PsdUridine_synth_RsuA/RluA"/>
</dbReference>
<dbReference type="Gene3D" id="3.30.2350.10">
    <property type="entry name" value="Pseudouridine synthase"/>
    <property type="match status" value="1"/>
</dbReference>
<sequence length="223" mass="25004">MASTQLSSFIYDPPQDPRLEVIHVDGDILVVNKPSGLLSVPGKAEEHSDCLEARAKAAYPAARIVHRLDMDTSGVMVLAMNPIAHRHLGLQFERRKTAKSYIARVWGTMEGERGEVDLPLRCDWPNRPKQMVCHEHGRNAVTDWQVQARETRATRVKLLPVTGRSHQLRVHMLVLGHPILGDRFYAEGEALAAADRLQLHAEELTFHHPTGGERVTFSAECPF</sequence>
<accession>A0A944CCT8</accession>
<feature type="domain" description="Pseudouridine synthase RsuA/RluA-like" evidence="10">
    <location>
        <begin position="27"/>
        <end position="172"/>
    </location>
</feature>
<protein>
    <recommendedName>
        <fullName evidence="9">Pseudouridine synthase</fullName>
        <ecNumber evidence="9">5.4.99.-</ecNumber>
    </recommendedName>
</protein>
<keyword evidence="4 9" id="KW-0413">Isomerase</keyword>
<comment type="function">
    <text evidence="7">Dual specificity enzyme that catalyzes the synthesis of pseudouridine from uracil-746 in 23S ribosomal RNA and from uracil-32 in the anticodon stem and loop of transfer RNAs.</text>
</comment>
<reference evidence="11" key="2">
    <citation type="journal article" date="2021" name="Microorganisms">
        <title>Bacterial Dimethylsulfoniopropionate Biosynthesis in the East China Sea.</title>
        <authorList>
            <person name="Liu J."/>
            <person name="Zhang Y."/>
            <person name="Liu J."/>
            <person name="Zhong H."/>
            <person name="Williams B.T."/>
            <person name="Zheng Y."/>
            <person name="Curson A.R.J."/>
            <person name="Sun C."/>
            <person name="Sun H."/>
            <person name="Song D."/>
            <person name="Wagner Mackenzie B."/>
            <person name="Bermejo Martinez A."/>
            <person name="Todd J.D."/>
            <person name="Zhang X.H."/>
        </authorList>
    </citation>
    <scope>NUCLEOTIDE SEQUENCE</scope>
    <source>
        <strain evidence="11">AESS21</strain>
    </source>
</reference>
<comment type="catalytic activity">
    <reaction evidence="6">
        <text>uridine(746) in 23S rRNA = pseudouridine(746) in 23S rRNA</text>
        <dbReference type="Rhea" id="RHEA:42548"/>
        <dbReference type="Rhea" id="RHEA-COMP:10109"/>
        <dbReference type="Rhea" id="RHEA-COMP:10110"/>
        <dbReference type="ChEBI" id="CHEBI:65314"/>
        <dbReference type="ChEBI" id="CHEBI:65315"/>
        <dbReference type="EC" id="5.4.99.29"/>
    </reaction>
</comment>
<evidence type="ECO:0000259" key="10">
    <source>
        <dbReference type="Pfam" id="PF00849"/>
    </source>
</evidence>
<keyword evidence="2" id="KW-0698">rRNA processing</keyword>
<gene>
    <name evidence="11" type="ORF">DYI23_12260</name>
</gene>
<dbReference type="InterPro" id="IPR020103">
    <property type="entry name" value="PsdUridine_synth_cat_dom_sf"/>
</dbReference>
<dbReference type="PROSITE" id="PS01129">
    <property type="entry name" value="PSI_RLU"/>
    <property type="match status" value="1"/>
</dbReference>
<evidence type="ECO:0000256" key="1">
    <source>
        <dbReference type="ARBA" id="ARBA00010876"/>
    </source>
</evidence>
<evidence type="ECO:0000256" key="6">
    <source>
        <dbReference type="ARBA" id="ARBA00036916"/>
    </source>
</evidence>
<evidence type="ECO:0000256" key="9">
    <source>
        <dbReference type="RuleBase" id="RU362028"/>
    </source>
</evidence>
<organism evidence="11 12">
    <name type="scientific">Roseibium polysiphoniae</name>
    <dbReference type="NCBI Taxonomy" id="2571221"/>
    <lineage>
        <taxon>Bacteria</taxon>
        <taxon>Pseudomonadati</taxon>
        <taxon>Pseudomonadota</taxon>
        <taxon>Alphaproteobacteria</taxon>
        <taxon>Hyphomicrobiales</taxon>
        <taxon>Stappiaceae</taxon>
        <taxon>Roseibium</taxon>
    </lineage>
</organism>
<dbReference type="CDD" id="cd02869">
    <property type="entry name" value="PseudoU_synth_RluA_like"/>
    <property type="match status" value="1"/>
</dbReference>
<comment type="similarity">
    <text evidence="1 9">Belongs to the pseudouridine synthase RluA family.</text>
</comment>
<dbReference type="GO" id="GO:0008033">
    <property type="term" value="P:tRNA processing"/>
    <property type="evidence" value="ECO:0007669"/>
    <property type="project" value="UniProtKB-KW"/>
</dbReference>
<dbReference type="NCBIfam" id="TIGR00005">
    <property type="entry name" value="rluA_subfam"/>
    <property type="match status" value="1"/>
</dbReference>
<evidence type="ECO:0000256" key="8">
    <source>
        <dbReference type="PIRSR" id="PIRSR606225-1"/>
    </source>
</evidence>
<dbReference type="PANTHER" id="PTHR21600:SF91">
    <property type="entry name" value="DUAL-SPECIFICITY RNA PSEUDOURIDINE SYNTHASE RLUA"/>
    <property type="match status" value="1"/>
</dbReference>
<evidence type="ECO:0000256" key="5">
    <source>
        <dbReference type="ARBA" id="ARBA00036184"/>
    </source>
</evidence>
<dbReference type="GO" id="GO:0000455">
    <property type="term" value="P:enzyme-directed rRNA pseudouridine synthesis"/>
    <property type="evidence" value="ECO:0007669"/>
    <property type="project" value="TreeGrafter"/>
</dbReference>
<reference evidence="11" key="1">
    <citation type="submission" date="2018-08" db="EMBL/GenBank/DDBJ databases">
        <authorList>
            <person name="Jin W."/>
            <person name="Wang H."/>
            <person name="Yang Y."/>
            <person name="Li M."/>
            <person name="Liu J."/>
        </authorList>
    </citation>
    <scope>NUCLEOTIDE SEQUENCE</scope>
    <source>
        <strain evidence="11">AESS21</strain>
    </source>
</reference>